<dbReference type="PRINTS" id="PR00039">
    <property type="entry name" value="HTHLYSR"/>
</dbReference>
<dbReference type="EMBL" id="CP022188">
    <property type="protein sequence ID" value="AWI80662.1"/>
    <property type="molecule type" value="Genomic_DNA"/>
</dbReference>
<dbReference type="Gene3D" id="1.10.10.10">
    <property type="entry name" value="Winged helix-like DNA-binding domain superfamily/Winged helix DNA-binding domain"/>
    <property type="match status" value="1"/>
</dbReference>
<dbReference type="PANTHER" id="PTHR30419">
    <property type="entry name" value="HTH-TYPE TRANSCRIPTIONAL REGULATOR YBHD"/>
    <property type="match status" value="1"/>
</dbReference>
<evidence type="ECO:0000256" key="1">
    <source>
        <dbReference type="ARBA" id="ARBA00009437"/>
    </source>
</evidence>
<keyword evidence="2" id="KW-0805">Transcription regulation</keyword>
<dbReference type="Proteomes" id="UP000244902">
    <property type="component" value="Chromosome"/>
</dbReference>
<dbReference type="SUPFAM" id="SSF46785">
    <property type="entry name" value="Winged helix' DNA-binding domain"/>
    <property type="match status" value="1"/>
</dbReference>
<dbReference type="InterPro" id="IPR000847">
    <property type="entry name" value="LysR_HTH_N"/>
</dbReference>
<dbReference type="InterPro" id="IPR050950">
    <property type="entry name" value="HTH-type_LysR_regulators"/>
</dbReference>
<dbReference type="GO" id="GO:0003700">
    <property type="term" value="F:DNA-binding transcription factor activity"/>
    <property type="evidence" value="ECO:0007669"/>
    <property type="project" value="InterPro"/>
</dbReference>
<accession>A0A2U8H406</accession>
<dbReference type="RefSeq" id="WP_108974439.1">
    <property type="nucleotide sequence ID" value="NZ_CP022188.1"/>
</dbReference>
<dbReference type="GO" id="GO:0003677">
    <property type="term" value="F:DNA binding"/>
    <property type="evidence" value="ECO:0007669"/>
    <property type="project" value="UniProtKB-KW"/>
</dbReference>
<organism evidence="6 7">
    <name type="scientific">Parazoarcus communis</name>
    <dbReference type="NCBI Taxonomy" id="41977"/>
    <lineage>
        <taxon>Bacteria</taxon>
        <taxon>Pseudomonadati</taxon>
        <taxon>Pseudomonadota</taxon>
        <taxon>Betaproteobacteria</taxon>
        <taxon>Rhodocyclales</taxon>
        <taxon>Zoogloeaceae</taxon>
        <taxon>Parazoarcus</taxon>
    </lineage>
</organism>
<dbReference type="Pfam" id="PF03466">
    <property type="entry name" value="LysR_substrate"/>
    <property type="match status" value="1"/>
</dbReference>
<reference evidence="6 7" key="1">
    <citation type="submission" date="2017-06" db="EMBL/GenBank/DDBJ databases">
        <title>Azoarcus sp. TSNA42 complete genome sequence.</title>
        <authorList>
            <person name="Woo J.-H."/>
            <person name="Kim H.-S."/>
        </authorList>
    </citation>
    <scope>NUCLEOTIDE SEQUENCE [LARGE SCALE GENOMIC DNA]</scope>
    <source>
        <strain evidence="6 7">TSNA42</strain>
    </source>
</reference>
<dbReference type="InterPro" id="IPR036388">
    <property type="entry name" value="WH-like_DNA-bd_sf"/>
</dbReference>
<evidence type="ECO:0000313" key="6">
    <source>
        <dbReference type="EMBL" id="AWI80662.1"/>
    </source>
</evidence>
<name>A0A2U8H406_9RHOO</name>
<keyword evidence="4" id="KW-0804">Transcription</keyword>
<dbReference type="AlphaFoldDB" id="A0A2U8H406"/>
<dbReference type="OrthoDB" id="8675247at2"/>
<protein>
    <submittedName>
        <fullName evidence="6">LysR family transcriptional regulator</fullName>
    </submittedName>
</protein>
<dbReference type="Gene3D" id="3.40.190.290">
    <property type="match status" value="1"/>
</dbReference>
<feature type="domain" description="HTH lysR-type" evidence="5">
    <location>
        <begin position="3"/>
        <end position="60"/>
    </location>
</feature>
<dbReference type="CDD" id="cd08440">
    <property type="entry name" value="PBP2_LTTR_like_4"/>
    <property type="match status" value="1"/>
</dbReference>
<dbReference type="GO" id="GO:0005829">
    <property type="term" value="C:cytosol"/>
    <property type="evidence" value="ECO:0007669"/>
    <property type="project" value="TreeGrafter"/>
</dbReference>
<dbReference type="Pfam" id="PF00126">
    <property type="entry name" value="HTH_1"/>
    <property type="match status" value="1"/>
</dbReference>
<comment type="similarity">
    <text evidence="1">Belongs to the LysR transcriptional regulatory family.</text>
</comment>
<evidence type="ECO:0000256" key="3">
    <source>
        <dbReference type="ARBA" id="ARBA00023125"/>
    </source>
</evidence>
<keyword evidence="3" id="KW-0238">DNA-binding</keyword>
<dbReference type="SUPFAM" id="SSF53850">
    <property type="entry name" value="Periplasmic binding protein-like II"/>
    <property type="match status" value="1"/>
</dbReference>
<evidence type="ECO:0000313" key="7">
    <source>
        <dbReference type="Proteomes" id="UP000244902"/>
    </source>
</evidence>
<dbReference type="InterPro" id="IPR036390">
    <property type="entry name" value="WH_DNA-bd_sf"/>
</dbReference>
<evidence type="ECO:0000259" key="5">
    <source>
        <dbReference type="PROSITE" id="PS50931"/>
    </source>
</evidence>
<evidence type="ECO:0000256" key="4">
    <source>
        <dbReference type="ARBA" id="ARBA00023163"/>
    </source>
</evidence>
<dbReference type="PROSITE" id="PS50931">
    <property type="entry name" value="HTH_LYSR"/>
    <property type="match status" value="1"/>
</dbReference>
<gene>
    <name evidence="6" type="ORF">CEW87_15580</name>
</gene>
<dbReference type="PANTHER" id="PTHR30419:SF8">
    <property type="entry name" value="NITROGEN ASSIMILATION TRANSCRIPTIONAL ACTIVATOR-RELATED"/>
    <property type="match status" value="1"/>
</dbReference>
<dbReference type="InterPro" id="IPR005119">
    <property type="entry name" value="LysR_subst-bd"/>
</dbReference>
<dbReference type="FunFam" id="1.10.10.10:FF:000001">
    <property type="entry name" value="LysR family transcriptional regulator"/>
    <property type="match status" value="1"/>
</dbReference>
<sequence length="308" mass="33776">MKIDFDGIQAFVAIAELGGFSKAAEHLHVTQTALTRRLQKLEAYLDLRLLDRTTRYVELTAVGREFLPQAKSIVGEVTRAVGTLKDMSSRGKGNFTIACIPTMASQALPVAIRRYAVEYPGNRIRIIDASGFEVRDAVLHGQAELGIGLPTDRHPELEELQLLEDPYMFFCREEHPLSKREHVVWSDLHEADLIAISTMSANRLALDVQLAKHGINISGRYEVRHLSTAIGLVAAGVGAAILPSSTLEVGARPGLIRIPLKGPTIKRKIVVIRKRNTTLSPAADAFMRMLLRDGYQGNAIPMQGTPAA</sequence>
<proteinExistence type="inferred from homology"/>
<evidence type="ECO:0000256" key="2">
    <source>
        <dbReference type="ARBA" id="ARBA00023015"/>
    </source>
</evidence>